<dbReference type="Gene3D" id="3.40.309.10">
    <property type="entry name" value="Aldehyde Dehydrogenase, Chain A, domain 2"/>
    <property type="match status" value="1"/>
</dbReference>
<dbReference type="PROSITE" id="PS00070">
    <property type="entry name" value="ALDEHYDE_DEHYDR_CYS"/>
    <property type="match status" value="1"/>
</dbReference>
<evidence type="ECO:0000259" key="8">
    <source>
        <dbReference type="Pfam" id="PF00171"/>
    </source>
</evidence>
<evidence type="ECO:0000256" key="4">
    <source>
        <dbReference type="ARBA" id="ARBA00023027"/>
    </source>
</evidence>
<feature type="domain" description="Aldehyde dehydrogenase" evidence="8">
    <location>
        <begin position="51"/>
        <end position="504"/>
    </location>
</feature>
<dbReference type="InterPro" id="IPR016162">
    <property type="entry name" value="Ald_DH_N"/>
</dbReference>
<dbReference type="EC" id="1.2.1.88" evidence="2"/>
<dbReference type="PANTHER" id="PTHR42862">
    <property type="entry name" value="DELTA-1-PYRROLINE-5-CARBOXYLATE DEHYDROGENASE 1, ISOFORM A-RELATED"/>
    <property type="match status" value="1"/>
</dbReference>
<evidence type="ECO:0000256" key="2">
    <source>
        <dbReference type="ARBA" id="ARBA00012884"/>
    </source>
</evidence>
<dbReference type="InterPro" id="IPR016161">
    <property type="entry name" value="Ald_DH/histidinol_DH"/>
</dbReference>
<dbReference type="Proteomes" id="UP001147700">
    <property type="component" value="Unassembled WGS sequence"/>
</dbReference>
<comment type="similarity">
    <text evidence="7">Belongs to the aldehyde dehydrogenase family.</text>
</comment>
<proteinExistence type="inferred from homology"/>
<comment type="catalytic activity">
    <reaction evidence="5">
        <text>L-glutamate 5-semialdehyde + NAD(+) + H2O = L-glutamate + NADH + 2 H(+)</text>
        <dbReference type="Rhea" id="RHEA:30235"/>
        <dbReference type="ChEBI" id="CHEBI:15377"/>
        <dbReference type="ChEBI" id="CHEBI:15378"/>
        <dbReference type="ChEBI" id="CHEBI:29985"/>
        <dbReference type="ChEBI" id="CHEBI:57540"/>
        <dbReference type="ChEBI" id="CHEBI:57945"/>
        <dbReference type="ChEBI" id="CHEBI:58066"/>
        <dbReference type="EC" id="1.2.1.88"/>
    </reaction>
</comment>
<evidence type="ECO:0000256" key="7">
    <source>
        <dbReference type="RuleBase" id="RU003345"/>
    </source>
</evidence>
<accession>A0ABT4RCB8</accession>
<protein>
    <recommendedName>
        <fullName evidence="2">L-glutamate gamma-semialdehyde dehydrogenase</fullName>
        <ecNumber evidence="2">1.2.1.88</ecNumber>
    </recommendedName>
</protein>
<reference evidence="9" key="1">
    <citation type="submission" date="2022-10" db="EMBL/GenBank/DDBJ databases">
        <title>The WGS of Solirubrobacter sp. CPCC 204708.</title>
        <authorList>
            <person name="Jiang Z."/>
        </authorList>
    </citation>
    <scope>NUCLEOTIDE SEQUENCE</scope>
    <source>
        <strain evidence="9">CPCC 204708</strain>
    </source>
</reference>
<dbReference type="InterPro" id="IPR016163">
    <property type="entry name" value="Ald_DH_C"/>
</dbReference>
<keyword evidence="3 7" id="KW-0560">Oxidoreductase</keyword>
<sequence>MNTTFRNEPLLELRRGPVRNEALQALAALDARLPLEVPMLIGDDVVTGQVFASVDPSNPTTVVANAHAATAAHVHDAITAAERGQQVWSKRPTTERAAALSRAAGILRSRRFELAALAVREAGKPWAEADGDVAEAIDFLEYYAQNALVLDAGRPLVQMPGERNSMRYVPRGVTGVIAPWNFPLAIAAGMVSAALATGNAVVLKPAEQAPACAKAVVDALHAAGVPHDALALLPGGDEPGKALVADPRIHTIVFTGSVAAGLNILQTAHTMVPGQRHVKKVIAEMGGKNAIIVDSDADLDDVVPGLLKSAFGFAGQKCSAASRALIHRAVADELTERLAGALSTLRVGPAADFGTDVPPVIDIAAQQRIEGYIDSAAPLAQGDTRDDGFYVPPTLFAGLPTDHKIIQEEIFGPVLSLETVDSVEHACELVDAGGFALTGGLFSRSPRTIEHVSERTPVGNLYINREITGAMVGRQPFGGGRLSGTGPKAGGPDYLLQFVEARAVTENTVRHGLVV</sequence>
<dbReference type="InterPro" id="IPR050485">
    <property type="entry name" value="Proline_metab_enzyme"/>
</dbReference>
<keyword evidence="10" id="KW-1185">Reference proteome</keyword>
<dbReference type="InterPro" id="IPR015590">
    <property type="entry name" value="Aldehyde_DH_dom"/>
</dbReference>
<comment type="pathway">
    <text evidence="1">Amino-acid degradation; L-proline degradation into L-glutamate; L-glutamate from L-proline: step 2/2.</text>
</comment>
<feature type="active site" evidence="6">
    <location>
        <position position="284"/>
    </location>
</feature>
<dbReference type="PROSITE" id="PS00687">
    <property type="entry name" value="ALDEHYDE_DEHYDR_GLU"/>
    <property type="match status" value="1"/>
</dbReference>
<evidence type="ECO:0000313" key="9">
    <source>
        <dbReference type="EMBL" id="MDA0136182.1"/>
    </source>
</evidence>
<gene>
    <name evidence="9" type="ORF">OJ962_01635</name>
</gene>
<evidence type="ECO:0000256" key="6">
    <source>
        <dbReference type="PROSITE-ProRule" id="PRU10007"/>
    </source>
</evidence>
<dbReference type="Pfam" id="PF00171">
    <property type="entry name" value="Aldedh"/>
    <property type="match status" value="1"/>
</dbReference>
<dbReference type="InterPro" id="IPR029510">
    <property type="entry name" value="Ald_DH_CS_GLU"/>
</dbReference>
<organism evidence="9 10">
    <name type="scientific">Solirubrobacter deserti</name>
    <dbReference type="NCBI Taxonomy" id="2282478"/>
    <lineage>
        <taxon>Bacteria</taxon>
        <taxon>Bacillati</taxon>
        <taxon>Actinomycetota</taxon>
        <taxon>Thermoleophilia</taxon>
        <taxon>Solirubrobacterales</taxon>
        <taxon>Solirubrobacteraceae</taxon>
        <taxon>Solirubrobacter</taxon>
    </lineage>
</organism>
<dbReference type="EMBL" id="JAPCID010000002">
    <property type="protein sequence ID" value="MDA0136182.1"/>
    <property type="molecule type" value="Genomic_DNA"/>
</dbReference>
<name>A0ABT4RCB8_9ACTN</name>
<comment type="caution">
    <text evidence="9">The sequence shown here is derived from an EMBL/GenBank/DDBJ whole genome shotgun (WGS) entry which is preliminary data.</text>
</comment>
<dbReference type="RefSeq" id="WP_202953114.1">
    <property type="nucleotide sequence ID" value="NZ_JAPCID010000002.1"/>
</dbReference>
<dbReference type="Gene3D" id="3.40.605.10">
    <property type="entry name" value="Aldehyde Dehydrogenase, Chain A, domain 1"/>
    <property type="match status" value="1"/>
</dbReference>
<evidence type="ECO:0000256" key="1">
    <source>
        <dbReference type="ARBA" id="ARBA00004786"/>
    </source>
</evidence>
<evidence type="ECO:0000313" key="10">
    <source>
        <dbReference type="Proteomes" id="UP001147700"/>
    </source>
</evidence>
<dbReference type="InterPro" id="IPR016160">
    <property type="entry name" value="Ald_DH_CS_CYS"/>
</dbReference>
<keyword evidence="4" id="KW-0520">NAD</keyword>
<dbReference type="SUPFAM" id="SSF53720">
    <property type="entry name" value="ALDH-like"/>
    <property type="match status" value="1"/>
</dbReference>
<evidence type="ECO:0000256" key="3">
    <source>
        <dbReference type="ARBA" id="ARBA00023002"/>
    </source>
</evidence>
<evidence type="ECO:0000256" key="5">
    <source>
        <dbReference type="ARBA" id="ARBA00048142"/>
    </source>
</evidence>
<dbReference type="PANTHER" id="PTHR42862:SF1">
    <property type="entry name" value="DELTA-1-PYRROLINE-5-CARBOXYLATE DEHYDROGENASE 2, ISOFORM A-RELATED"/>
    <property type="match status" value="1"/>
</dbReference>